<dbReference type="RefSeq" id="XP_004343777.1">
    <property type="nucleotide sequence ID" value="XM_004343727.2"/>
</dbReference>
<gene>
    <name evidence="2" type="ORF">CAOG_007053</name>
</gene>
<feature type="compositionally biased region" description="Low complexity" evidence="1">
    <location>
        <begin position="23"/>
        <end position="81"/>
    </location>
</feature>
<protein>
    <submittedName>
        <fullName evidence="2">Uncharacterized protein</fullName>
    </submittedName>
</protein>
<evidence type="ECO:0000313" key="2">
    <source>
        <dbReference type="EMBL" id="KJE96783.1"/>
    </source>
</evidence>
<evidence type="ECO:0000313" key="3">
    <source>
        <dbReference type="Proteomes" id="UP000008743"/>
    </source>
</evidence>
<dbReference type="InParanoid" id="A0A0D2WWC6"/>
<accession>A0A0D2WWC6</accession>
<feature type="region of interest" description="Disordered" evidence="1">
    <location>
        <begin position="1"/>
        <end position="81"/>
    </location>
</feature>
<evidence type="ECO:0000256" key="1">
    <source>
        <dbReference type="SAM" id="MobiDB-lite"/>
    </source>
</evidence>
<keyword evidence="3" id="KW-1185">Reference proteome</keyword>
<proteinExistence type="predicted"/>
<dbReference type="Proteomes" id="UP000008743">
    <property type="component" value="Unassembled WGS sequence"/>
</dbReference>
<name>A0A0D2WWC6_CAPO3</name>
<reference evidence="3" key="1">
    <citation type="submission" date="2011-02" db="EMBL/GenBank/DDBJ databases">
        <title>The Genome Sequence of Capsaspora owczarzaki ATCC 30864.</title>
        <authorList>
            <person name="Russ C."/>
            <person name="Cuomo C."/>
            <person name="Burger G."/>
            <person name="Gray M.W."/>
            <person name="Holland P.W.H."/>
            <person name="King N."/>
            <person name="Lang F.B.F."/>
            <person name="Roger A.J."/>
            <person name="Ruiz-Trillo I."/>
            <person name="Young S.K."/>
            <person name="Zeng Q."/>
            <person name="Gargeya S."/>
            <person name="Alvarado L."/>
            <person name="Berlin A."/>
            <person name="Chapman S.B."/>
            <person name="Chen Z."/>
            <person name="Freedman E."/>
            <person name="Gellesch M."/>
            <person name="Goldberg J."/>
            <person name="Griggs A."/>
            <person name="Gujja S."/>
            <person name="Heilman E."/>
            <person name="Heiman D."/>
            <person name="Howarth C."/>
            <person name="Mehta T."/>
            <person name="Neiman D."/>
            <person name="Pearson M."/>
            <person name="Roberts A."/>
            <person name="Saif S."/>
            <person name="Shea T."/>
            <person name="Shenoy N."/>
            <person name="Sisk P."/>
            <person name="Stolte C."/>
            <person name="Sykes S."/>
            <person name="White J."/>
            <person name="Yandava C."/>
            <person name="Haas B."/>
            <person name="Nusbaum C."/>
            <person name="Birren B."/>
        </authorList>
    </citation>
    <scope>NUCLEOTIDE SEQUENCE</scope>
    <source>
        <strain evidence="3">ATCC 30864</strain>
    </source>
</reference>
<dbReference type="EMBL" id="KE346372">
    <property type="protein sequence ID" value="KJE96783.1"/>
    <property type="molecule type" value="Genomic_DNA"/>
</dbReference>
<dbReference type="AlphaFoldDB" id="A0A0D2WWC6"/>
<feature type="region of interest" description="Disordered" evidence="1">
    <location>
        <begin position="121"/>
        <end position="154"/>
    </location>
</feature>
<organism evidence="2 3">
    <name type="scientific">Capsaspora owczarzaki (strain ATCC 30864)</name>
    <dbReference type="NCBI Taxonomy" id="595528"/>
    <lineage>
        <taxon>Eukaryota</taxon>
        <taxon>Filasterea</taxon>
        <taxon>Capsaspora</taxon>
    </lineage>
</organism>
<sequence length="226" mass="23127">MSEATLDDIFARRDKSKNKRRAVGATATAAGPAGASQQQPATAAAAPTASSTQASVSTSTAAAASASSSQQTSAQPASPIAQELLPTATLLSDSDWLDPTRDAKPRLAVAGIRVKTFNADPFATTPSPAPETPELDDSVLSSKEESKPAQAADAVWASAKPAQAADSKISTWAFPSLASTGHAQQNMPGYKGFEQVAAGKGYRGDISGTAKKEELKVVNKFSALGH</sequence>